<evidence type="ECO:0000313" key="2">
    <source>
        <dbReference type="Proteomes" id="UP000032141"/>
    </source>
</evidence>
<dbReference type="EnsemblPlants" id="Bo5g048720.1">
    <property type="protein sequence ID" value="Bo5g048720.1"/>
    <property type="gene ID" value="Bo5g048720"/>
</dbReference>
<protein>
    <recommendedName>
        <fullName evidence="3">Endonuclease/exonuclease/phosphatase domain-containing protein</fullName>
    </recommendedName>
</protein>
<dbReference type="Gene3D" id="3.60.10.10">
    <property type="entry name" value="Endonuclease/exonuclease/phosphatase"/>
    <property type="match status" value="1"/>
</dbReference>
<dbReference type="SUPFAM" id="SSF56219">
    <property type="entry name" value="DNase I-like"/>
    <property type="match status" value="1"/>
</dbReference>
<organism evidence="1 2">
    <name type="scientific">Brassica oleracea var. oleracea</name>
    <dbReference type="NCBI Taxonomy" id="109376"/>
    <lineage>
        <taxon>Eukaryota</taxon>
        <taxon>Viridiplantae</taxon>
        <taxon>Streptophyta</taxon>
        <taxon>Embryophyta</taxon>
        <taxon>Tracheophyta</taxon>
        <taxon>Spermatophyta</taxon>
        <taxon>Magnoliopsida</taxon>
        <taxon>eudicotyledons</taxon>
        <taxon>Gunneridae</taxon>
        <taxon>Pentapetalae</taxon>
        <taxon>rosids</taxon>
        <taxon>malvids</taxon>
        <taxon>Brassicales</taxon>
        <taxon>Brassicaceae</taxon>
        <taxon>Brassiceae</taxon>
        <taxon>Brassica</taxon>
    </lineage>
</organism>
<evidence type="ECO:0000313" key="1">
    <source>
        <dbReference type="EnsemblPlants" id="Bo5g048720.1"/>
    </source>
</evidence>
<dbReference type="eggNOG" id="KOG1075">
    <property type="taxonomic scope" value="Eukaryota"/>
</dbReference>
<dbReference type="Gramene" id="Bo5g048720.1">
    <property type="protein sequence ID" value="Bo5g048720.1"/>
    <property type="gene ID" value="Bo5g048720"/>
</dbReference>
<proteinExistence type="predicted"/>
<dbReference type="HOGENOM" id="CLU_2029938_0_0_1"/>
<sequence>MLALPGLQEQRVVVVDVLQRDCGSSNPNQQGYDRVFLVEPNELSGGLALMWKQKVSVDVKFADKNVVDCAITYGGYKFCVSFVYGEPSQIGKEKVWERLMRLGTGRKESWCMVGDFNEILNN</sequence>
<accession>A0A0D3CDM5</accession>
<reference evidence="1" key="2">
    <citation type="submission" date="2015-03" db="UniProtKB">
        <authorList>
            <consortium name="EnsemblPlants"/>
        </authorList>
    </citation>
    <scope>IDENTIFICATION</scope>
</reference>
<reference evidence="1 2" key="1">
    <citation type="journal article" date="2014" name="Genome Biol.">
        <title>Transcriptome and methylome profiling reveals relics of genome dominance in the mesopolyploid Brassica oleracea.</title>
        <authorList>
            <person name="Parkin I.A."/>
            <person name="Koh C."/>
            <person name="Tang H."/>
            <person name="Robinson S.J."/>
            <person name="Kagale S."/>
            <person name="Clarke W.E."/>
            <person name="Town C.D."/>
            <person name="Nixon J."/>
            <person name="Krishnakumar V."/>
            <person name="Bidwell S.L."/>
            <person name="Denoeud F."/>
            <person name="Belcram H."/>
            <person name="Links M.G."/>
            <person name="Just J."/>
            <person name="Clarke C."/>
            <person name="Bender T."/>
            <person name="Huebert T."/>
            <person name="Mason A.S."/>
            <person name="Pires J.C."/>
            <person name="Barker G."/>
            <person name="Moore J."/>
            <person name="Walley P.G."/>
            <person name="Manoli S."/>
            <person name="Batley J."/>
            <person name="Edwards D."/>
            <person name="Nelson M.N."/>
            <person name="Wang X."/>
            <person name="Paterson A.H."/>
            <person name="King G."/>
            <person name="Bancroft I."/>
            <person name="Chalhoub B."/>
            <person name="Sharpe A.G."/>
        </authorList>
    </citation>
    <scope>NUCLEOTIDE SEQUENCE</scope>
    <source>
        <strain evidence="1 2">cv. TO1000</strain>
    </source>
</reference>
<evidence type="ECO:0008006" key="3">
    <source>
        <dbReference type="Google" id="ProtNLM"/>
    </source>
</evidence>
<keyword evidence="2" id="KW-1185">Reference proteome</keyword>
<dbReference type="OMA" id="KVWERLM"/>
<dbReference type="AlphaFoldDB" id="A0A0D3CDM5"/>
<dbReference type="Proteomes" id="UP000032141">
    <property type="component" value="Chromosome C5"/>
</dbReference>
<name>A0A0D3CDM5_BRAOL</name>
<dbReference type="InterPro" id="IPR036691">
    <property type="entry name" value="Endo/exonu/phosph_ase_sf"/>
</dbReference>